<keyword evidence="3" id="KW-1185">Reference proteome</keyword>
<proteinExistence type="predicted"/>
<sequence>MVGSLPDQQKSQELMEWRPPRKRSAGQPKTRWRDDSGSPTEPCLKSLWVLIYVGESLKHSALTLPKRWASKTNDSDVEQHL</sequence>
<dbReference type="Proteomes" id="UP000024635">
    <property type="component" value="Unassembled WGS sequence"/>
</dbReference>
<accession>A0A016SYB7</accession>
<evidence type="ECO:0000256" key="1">
    <source>
        <dbReference type="SAM" id="MobiDB-lite"/>
    </source>
</evidence>
<dbReference type="EMBL" id="JARK01001496">
    <property type="protein sequence ID" value="EYB95381.1"/>
    <property type="molecule type" value="Genomic_DNA"/>
</dbReference>
<feature type="compositionally biased region" description="Polar residues" evidence="1">
    <location>
        <begin position="1"/>
        <end position="12"/>
    </location>
</feature>
<comment type="caution">
    <text evidence="2">The sequence shown here is derived from an EMBL/GenBank/DDBJ whole genome shotgun (WGS) entry which is preliminary data.</text>
</comment>
<feature type="region of interest" description="Disordered" evidence="1">
    <location>
        <begin position="1"/>
        <end position="42"/>
    </location>
</feature>
<evidence type="ECO:0000313" key="2">
    <source>
        <dbReference type="EMBL" id="EYB95381.1"/>
    </source>
</evidence>
<name>A0A016SYB7_9BILA</name>
<dbReference type="AlphaFoldDB" id="A0A016SYB7"/>
<reference evidence="3" key="1">
    <citation type="journal article" date="2015" name="Nat. Genet.">
        <title>The genome and transcriptome of the zoonotic hookworm Ancylostoma ceylanicum identify infection-specific gene families.</title>
        <authorList>
            <person name="Schwarz E.M."/>
            <person name="Hu Y."/>
            <person name="Antoshechkin I."/>
            <person name="Miller M.M."/>
            <person name="Sternberg P.W."/>
            <person name="Aroian R.V."/>
        </authorList>
    </citation>
    <scope>NUCLEOTIDE SEQUENCE</scope>
    <source>
        <strain evidence="3">HY135</strain>
    </source>
</reference>
<protein>
    <submittedName>
        <fullName evidence="2">Uncharacterized protein</fullName>
    </submittedName>
</protein>
<organism evidence="2 3">
    <name type="scientific">Ancylostoma ceylanicum</name>
    <dbReference type="NCBI Taxonomy" id="53326"/>
    <lineage>
        <taxon>Eukaryota</taxon>
        <taxon>Metazoa</taxon>
        <taxon>Ecdysozoa</taxon>
        <taxon>Nematoda</taxon>
        <taxon>Chromadorea</taxon>
        <taxon>Rhabditida</taxon>
        <taxon>Rhabditina</taxon>
        <taxon>Rhabditomorpha</taxon>
        <taxon>Strongyloidea</taxon>
        <taxon>Ancylostomatidae</taxon>
        <taxon>Ancylostomatinae</taxon>
        <taxon>Ancylostoma</taxon>
    </lineage>
</organism>
<gene>
    <name evidence="2" type="primary">Acey_s0160.g3324</name>
    <name evidence="2" type="ORF">Y032_0160g3324</name>
</gene>
<evidence type="ECO:0000313" key="3">
    <source>
        <dbReference type="Proteomes" id="UP000024635"/>
    </source>
</evidence>